<feature type="transmembrane region" description="Helical" evidence="6">
    <location>
        <begin position="64"/>
        <end position="97"/>
    </location>
</feature>
<feature type="transmembrane region" description="Helical" evidence="6">
    <location>
        <begin position="252"/>
        <end position="271"/>
    </location>
</feature>
<feature type="transmembrane region" description="Helical" evidence="6">
    <location>
        <begin position="210"/>
        <end position="231"/>
    </location>
</feature>
<dbReference type="Proteomes" id="UP000076882">
    <property type="component" value="Unassembled WGS sequence"/>
</dbReference>
<keyword evidence="4 6" id="KW-1133">Transmembrane helix</keyword>
<keyword evidence="5 6" id="KW-0472">Membrane</keyword>
<dbReference type="Proteomes" id="UP000094892">
    <property type="component" value="Unassembled WGS sequence"/>
</dbReference>
<dbReference type="EMBL" id="MCOL01000001">
    <property type="protein sequence ID" value="ODO60175.1"/>
    <property type="molecule type" value="Genomic_DNA"/>
</dbReference>
<evidence type="ECO:0000256" key="6">
    <source>
        <dbReference type="SAM" id="Phobius"/>
    </source>
</evidence>
<organism evidence="7 9">
    <name type="scientific">Lactiplantibacillus plantarum</name>
    <name type="common">Lactobacillus plantarum</name>
    <dbReference type="NCBI Taxonomy" id="1590"/>
    <lineage>
        <taxon>Bacteria</taxon>
        <taxon>Bacillati</taxon>
        <taxon>Bacillota</taxon>
        <taxon>Bacilli</taxon>
        <taxon>Lactobacillales</taxon>
        <taxon>Lactobacillaceae</taxon>
        <taxon>Lactiplantibacillus</taxon>
    </lineage>
</organism>
<dbReference type="InterPro" id="IPR003339">
    <property type="entry name" value="ABC/ECF_trnsptr_transmembrane"/>
</dbReference>
<dbReference type="PANTHER" id="PTHR34857">
    <property type="entry name" value="SLL0384 PROTEIN"/>
    <property type="match status" value="1"/>
</dbReference>
<dbReference type="PATRIC" id="fig|1590.142.peg.55"/>
<dbReference type="CDD" id="cd16914">
    <property type="entry name" value="EcfT"/>
    <property type="match status" value="1"/>
</dbReference>
<accession>A0A0G9FCQ2</accession>
<dbReference type="AlphaFoldDB" id="A0A0G9FCQ2"/>
<feature type="transmembrane region" description="Helical" evidence="6">
    <location>
        <begin position="109"/>
        <end position="126"/>
    </location>
</feature>
<evidence type="ECO:0000256" key="4">
    <source>
        <dbReference type="ARBA" id="ARBA00022989"/>
    </source>
</evidence>
<protein>
    <submittedName>
        <fullName evidence="7">Transmembrane component NikQ of energizingmodule of nickel ECF transporter</fullName>
    </submittedName>
</protein>
<name>A0A0G9FCQ2_LACPN</name>
<evidence type="ECO:0000313" key="9">
    <source>
        <dbReference type="Proteomes" id="UP000076882"/>
    </source>
</evidence>
<dbReference type="GO" id="GO:0005886">
    <property type="term" value="C:plasma membrane"/>
    <property type="evidence" value="ECO:0007669"/>
    <property type="project" value="UniProtKB-ARBA"/>
</dbReference>
<proteinExistence type="predicted"/>
<dbReference type="GeneID" id="89667851"/>
<gene>
    <name evidence="7" type="ORF">Lp19_0988</name>
    <name evidence="8" type="ORF">LPJSA22_00108</name>
</gene>
<dbReference type="KEGG" id="lpb:SH83_00430"/>
<evidence type="ECO:0000256" key="5">
    <source>
        <dbReference type="ARBA" id="ARBA00023136"/>
    </source>
</evidence>
<keyword evidence="3 6" id="KW-0812">Transmembrane</keyword>
<reference evidence="7 9" key="1">
    <citation type="submission" date="2016-03" db="EMBL/GenBank/DDBJ databases">
        <title>Comparative genomics of 54 Lactobacillus plantarum strains reveals genomic uncoupling from niche constraints.</title>
        <authorList>
            <person name="Martino M.E."/>
        </authorList>
    </citation>
    <scope>NUCLEOTIDE SEQUENCE [LARGE SCALE GENOMIC DNA]</scope>
    <source>
        <strain evidence="7 9">19.1</strain>
    </source>
</reference>
<evidence type="ECO:0000256" key="1">
    <source>
        <dbReference type="ARBA" id="ARBA00004141"/>
    </source>
</evidence>
<reference evidence="8 10" key="2">
    <citation type="submission" date="2016-08" db="EMBL/GenBank/DDBJ databases">
        <title>Genome sequencing of Lactobacillus plantarum JSA22, isolated from fermented soybean paste.</title>
        <authorList>
            <person name="Choi H.S."/>
        </authorList>
    </citation>
    <scope>NUCLEOTIDE SEQUENCE [LARGE SCALE GENOMIC DNA]</scope>
    <source>
        <strain evidence="8 10">JSA22</strain>
    </source>
</reference>
<sequence>MKPTRPNTDIPAWLQTTTTTPTPAIKAKFWQRNQRHLRQLLSRLAQPAPVTATSHWRVAPQFKLIQLLLLVILIALSNNLILLWGLALLVGCQLLWLPPRQLRRFMGSWLISVGMAMLFVLPSYWLAGPTTLLFFGLKTSLMLANAQYYRLTTPFQDLLAGLKALHCPDLLIMTLAIAITYLRMLGQHLLLTMEALELRTVAPTAHPYRLIGALFGNLYLKSYTYALELYAAMEARGFNGHYARSTGRRTHWRDYLALSPAIIVWILFIFWRH</sequence>
<dbReference type="Pfam" id="PF02361">
    <property type="entry name" value="CbiQ"/>
    <property type="match status" value="1"/>
</dbReference>
<comment type="subcellular location">
    <subcellularLocation>
        <location evidence="1">Membrane</location>
        <topology evidence="1">Multi-pass membrane protein</topology>
    </subcellularLocation>
</comment>
<dbReference type="PANTHER" id="PTHR34857:SF2">
    <property type="entry name" value="SLL0384 PROTEIN"/>
    <property type="match status" value="1"/>
</dbReference>
<evidence type="ECO:0000256" key="2">
    <source>
        <dbReference type="ARBA" id="ARBA00022475"/>
    </source>
</evidence>
<dbReference type="EMBL" id="LUXM01000018">
    <property type="protein sequence ID" value="KZU97012.1"/>
    <property type="molecule type" value="Genomic_DNA"/>
</dbReference>
<evidence type="ECO:0000313" key="8">
    <source>
        <dbReference type="EMBL" id="ODO60175.1"/>
    </source>
</evidence>
<keyword evidence="2" id="KW-1003">Cell membrane</keyword>
<evidence type="ECO:0000313" key="7">
    <source>
        <dbReference type="EMBL" id="KZU97012.1"/>
    </source>
</evidence>
<evidence type="ECO:0000313" key="10">
    <source>
        <dbReference type="Proteomes" id="UP000094892"/>
    </source>
</evidence>
<dbReference type="RefSeq" id="WP_003641708.1">
    <property type="nucleotide sequence ID" value="NZ_AP028145.1"/>
</dbReference>
<evidence type="ECO:0000256" key="3">
    <source>
        <dbReference type="ARBA" id="ARBA00022692"/>
    </source>
</evidence>
<dbReference type="InterPro" id="IPR051611">
    <property type="entry name" value="ECF_transporter_component"/>
</dbReference>
<comment type="caution">
    <text evidence="7">The sequence shown here is derived from an EMBL/GenBank/DDBJ whole genome shotgun (WGS) entry which is preliminary data.</text>
</comment>